<dbReference type="GO" id="GO:0072344">
    <property type="term" value="P:rescue of stalled ribosome"/>
    <property type="evidence" value="ECO:0007669"/>
    <property type="project" value="InterPro"/>
</dbReference>
<keyword evidence="9 12" id="KW-0863">Zinc-finger</keyword>
<feature type="compositionally biased region" description="Polar residues" evidence="13">
    <location>
        <begin position="330"/>
        <end position="340"/>
    </location>
</feature>
<dbReference type="InterPro" id="IPR044288">
    <property type="entry name" value="ZNF598/HEL2"/>
</dbReference>
<dbReference type="PANTHER" id="PTHR22938:SF0">
    <property type="entry name" value="E3 UBIQUITIN-PROTEIN LIGASE ZNF598"/>
    <property type="match status" value="1"/>
</dbReference>
<comment type="pathway">
    <text evidence="3">Protein modification; protein ubiquitination.</text>
</comment>
<dbReference type="GO" id="GO:0008270">
    <property type="term" value="F:zinc ion binding"/>
    <property type="evidence" value="ECO:0007669"/>
    <property type="project" value="UniProtKB-KW"/>
</dbReference>
<keyword evidence="5" id="KW-0963">Cytoplasm</keyword>
<feature type="compositionally biased region" description="Low complexity" evidence="13">
    <location>
        <begin position="623"/>
        <end position="633"/>
    </location>
</feature>
<feature type="compositionally biased region" description="Basic and acidic residues" evidence="13">
    <location>
        <begin position="705"/>
        <end position="733"/>
    </location>
</feature>
<dbReference type="GO" id="GO:0061630">
    <property type="term" value="F:ubiquitin protein ligase activity"/>
    <property type="evidence" value="ECO:0007669"/>
    <property type="project" value="UniProtKB-EC"/>
</dbReference>
<reference evidence="15" key="1">
    <citation type="submission" date="2021-02" db="EMBL/GenBank/DDBJ databases">
        <authorList>
            <person name="Nowell W R."/>
        </authorList>
    </citation>
    <scope>NUCLEOTIDE SEQUENCE</scope>
</reference>
<dbReference type="Proteomes" id="UP000663860">
    <property type="component" value="Unassembled WGS sequence"/>
</dbReference>
<keyword evidence="7" id="KW-0808">Transferase</keyword>
<evidence type="ECO:0000256" key="5">
    <source>
        <dbReference type="ARBA" id="ARBA00022490"/>
    </source>
</evidence>
<feature type="compositionally biased region" description="Polar residues" evidence="13">
    <location>
        <begin position="294"/>
        <end position="304"/>
    </location>
</feature>
<protein>
    <recommendedName>
        <fullName evidence="4">RING-type E3 ubiquitin transferase</fullName>
        <ecNumber evidence="4">2.3.2.27</ecNumber>
    </recommendedName>
</protein>
<dbReference type="InterPro" id="IPR001841">
    <property type="entry name" value="Znf_RING"/>
</dbReference>
<evidence type="ECO:0000256" key="11">
    <source>
        <dbReference type="ARBA" id="ARBA00035113"/>
    </source>
</evidence>
<feature type="compositionally biased region" description="Polar residues" evidence="13">
    <location>
        <begin position="734"/>
        <end position="764"/>
    </location>
</feature>
<evidence type="ECO:0000259" key="14">
    <source>
        <dbReference type="PROSITE" id="PS50089"/>
    </source>
</evidence>
<evidence type="ECO:0000256" key="6">
    <source>
        <dbReference type="ARBA" id="ARBA00022553"/>
    </source>
</evidence>
<keyword evidence="10" id="KW-0862">Zinc</keyword>
<gene>
    <name evidence="15" type="ORF">IZO911_LOCUS9652</name>
</gene>
<evidence type="ECO:0000256" key="7">
    <source>
        <dbReference type="ARBA" id="ARBA00022679"/>
    </source>
</evidence>
<feature type="compositionally biased region" description="Basic and acidic residues" evidence="13">
    <location>
        <begin position="606"/>
        <end position="622"/>
    </location>
</feature>
<dbReference type="EMBL" id="CAJNOE010000068">
    <property type="protein sequence ID" value="CAF0852120.1"/>
    <property type="molecule type" value="Genomic_DNA"/>
</dbReference>
<evidence type="ECO:0000256" key="12">
    <source>
        <dbReference type="PROSITE-ProRule" id="PRU00175"/>
    </source>
</evidence>
<keyword evidence="6" id="KW-0597">Phosphoprotein</keyword>
<feature type="compositionally biased region" description="Polar residues" evidence="13">
    <location>
        <begin position="390"/>
        <end position="411"/>
    </location>
</feature>
<dbReference type="PANTHER" id="PTHR22938">
    <property type="entry name" value="ZINC FINGER PROTEIN 598"/>
    <property type="match status" value="1"/>
</dbReference>
<dbReference type="SMART" id="SM00355">
    <property type="entry name" value="ZnF_C2H2"/>
    <property type="match status" value="5"/>
</dbReference>
<comment type="similarity">
    <text evidence="11">Belongs to the ZNF598/HEL2 family.</text>
</comment>
<dbReference type="GO" id="GO:0005737">
    <property type="term" value="C:cytoplasm"/>
    <property type="evidence" value="ECO:0007669"/>
    <property type="project" value="UniProtKB-SubCell"/>
</dbReference>
<evidence type="ECO:0000313" key="16">
    <source>
        <dbReference type="Proteomes" id="UP000663860"/>
    </source>
</evidence>
<evidence type="ECO:0000256" key="1">
    <source>
        <dbReference type="ARBA" id="ARBA00000900"/>
    </source>
</evidence>
<feature type="domain" description="RING-type" evidence="14">
    <location>
        <begin position="9"/>
        <end position="50"/>
    </location>
</feature>
<sequence length="965" mass="108847">MDSNEASICPLCRHEKVKIFAVGECSHPVCHLCSTKMRILCEQTYCAICRQELPKVYFVSDLADTQPTIDPSRFTPIDETGDCGIYYPIKAHWIRRETEKLLRNFCPFCHSEFETFEILRDHVRRTHRYFYCDLCVEHLDLFPHERKCYTRHDLVQHTRCGDRDDTSFKGHPLCRFCDDHFLDVDQLYKHMRKEHYYCHICTTDSVYYSDFDLLREHYRSTHYFCEIDQCKDVQFTNVFASETDFRAHQAAQHSKNRAHARQLGAIAVEFQSSSTRDRKQPHEPAHRGVFRSGEFNTQGNTNSSRNERDDTQPAVAAAVPTIDEFPTLGERSSTPQNVPQQRGAWVNESSRGIHSTTEFPALTGAAANVPNTNTRQPGGIWREQQQQQQTAPSTSINQNKTSKKVSSSAKPVTNGVLKISTAEDFPTLRGANNTKIPAPVSMFSAWATAKKTAKTTNASAKGNQPQMRMNTNRLMIDDEDEEYIRRPMTSLTTSSTPMAASNITLISSADLSANEIEKQNKNQSVPKAQDFPALPSTTTTKNNKGPSGVWTNDAAKSPSTQQKKKNNGMSKKKFIEEIQSMQTPPSLNSTNDFPAMGLNELGRRLITDDDEPTKNVKVKQEKTSSQSQASSTKQVKEEKMSSRPQSSSVKQVKEEKIPSRPQSTPIQQVKEEKKPSPPQASAKKPVKDEKTPSPPPPPPQASSVKQEKKEEKISPVQSNKKEQKVTKPNDSIKQETSSTKDVTPAKSINNQASSQPLVQNETVVQSAQPVTSSLAAPPGFTPLLSVAPPPGFNLIPPSQPTPPPPSYIVTSSHAKQKNEFRAKLFDLFDGDMNLFVEYDKFCNAFAQKEITSDDFIKYTKQLFKDKIDEYLLEFIIIIPNIEQQNELYTIWKNDIHPSSTVMNTNNWTQKKFDENNIHICRICKQILLETDIDEHNSNHPEFNTQFPSLPAAALPIGRATGKKKK</sequence>
<dbReference type="EC" id="2.3.2.27" evidence="4"/>
<dbReference type="GO" id="GO:0016567">
    <property type="term" value="P:protein ubiquitination"/>
    <property type="evidence" value="ECO:0007669"/>
    <property type="project" value="TreeGrafter"/>
</dbReference>
<evidence type="ECO:0000256" key="10">
    <source>
        <dbReference type="ARBA" id="ARBA00022833"/>
    </source>
</evidence>
<feature type="compositionally biased region" description="Polar residues" evidence="13">
    <location>
        <begin position="535"/>
        <end position="545"/>
    </location>
</feature>
<comment type="caution">
    <text evidence="15">The sequence shown here is derived from an EMBL/GenBank/DDBJ whole genome shotgun (WGS) entry which is preliminary data.</text>
</comment>
<evidence type="ECO:0000256" key="13">
    <source>
        <dbReference type="SAM" id="MobiDB-lite"/>
    </source>
</evidence>
<dbReference type="Pfam" id="PF23202">
    <property type="entry name" value="PAH_ZNF598"/>
    <property type="match status" value="1"/>
</dbReference>
<dbReference type="PROSITE" id="PS50089">
    <property type="entry name" value="ZF_RING_2"/>
    <property type="match status" value="1"/>
</dbReference>
<comment type="subcellular location">
    <subcellularLocation>
        <location evidence="2">Cytoplasm</location>
    </subcellularLocation>
</comment>
<comment type="catalytic activity">
    <reaction evidence="1">
        <text>S-ubiquitinyl-[E2 ubiquitin-conjugating enzyme]-L-cysteine + [acceptor protein]-L-lysine = [E2 ubiquitin-conjugating enzyme]-L-cysteine + N(6)-ubiquitinyl-[acceptor protein]-L-lysine.</text>
        <dbReference type="EC" id="2.3.2.27"/>
    </reaction>
</comment>
<dbReference type="AlphaFoldDB" id="A0A813WA67"/>
<organism evidence="15 16">
    <name type="scientific">Adineta steineri</name>
    <dbReference type="NCBI Taxonomy" id="433720"/>
    <lineage>
        <taxon>Eukaryota</taxon>
        <taxon>Metazoa</taxon>
        <taxon>Spiralia</taxon>
        <taxon>Gnathifera</taxon>
        <taxon>Rotifera</taxon>
        <taxon>Eurotatoria</taxon>
        <taxon>Bdelloidea</taxon>
        <taxon>Adinetida</taxon>
        <taxon>Adinetidae</taxon>
        <taxon>Adineta</taxon>
    </lineage>
</organism>
<dbReference type="GO" id="GO:0043022">
    <property type="term" value="F:ribosome binding"/>
    <property type="evidence" value="ECO:0007669"/>
    <property type="project" value="TreeGrafter"/>
</dbReference>
<dbReference type="InterPro" id="IPR013087">
    <property type="entry name" value="Znf_C2H2_type"/>
</dbReference>
<feature type="region of interest" description="Disordered" evidence="13">
    <location>
        <begin position="270"/>
        <end position="411"/>
    </location>
</feature>
<evidence type="ECO:0000256" key="4">
    <source>
        <dbReference type="ARBA" id="ARBA00012483"/>
    </source>
</evidence>
<evidence type="ECO:0000256" key="8">
    <source>
        <dbReference type="ARBA" id="ARBA00022723"/>
    </source>
</evidence>
<dbReference type="InterPro" id="IPR057634">
    <property type="entry name" value="PAH_ZNF598/HEL2"/>
</dbReference>
<feature type="compositionally biased region" description="Basic and acidic residues" evidence="13">
    <location>
        <begin position="275"/>
        <end position="286"/>
    </location>
</feature>
<dbReference type="PROSITE" id="PS00028">
    <property type="entry name" value="ZINC_FINGER_C2H2_1"/>
    <property type="match status" value="2"/>
</dbReference>
<name>A0A813WA67_9BILA</name>
<keyword evidence="8" id="KW-0479">Metal-binding</keyword>
<feature type="region of interest" description="Disordered" evidence="13">
    <location>
        <begin position="517"/>
        <end position="569"/>
    </location>
</feature>
<dbReference type="CDD" id="cd16615">
    <property type="entry name" value="RING-HC_ZNF598"/>
    <property type="match status" value="1"/>
</dbReference>
<evidence type="ECO:0000256" key="9">
    <source>
        <dbReference type="ARBA" id="ARBA00022771"/>
    </source>
</evidence>
<evidence type="ECO:0000313" key="15">
    <source>
        <dbReference type="EMBL" id="CAF0852120.1"/>
    </source>
</evidence>
<feature type="region of interest" description="Disordered" evidence="13">
    <location>
        <begin position="606"/>
        <end position="764"/>
    </location>
</feature>
<dbReference type="InterPro" id="IPR041888">
    <property type="entry name" value="RING-HC_ZNF598/HEL2"/>
</dbReference>
<accession>A0A813WA67</accession>
<proteinExistence type="inferred from homology"/>
<feature type="compositionally biased region" description="Polar residues" evidence="13">
    <location>
        <begin position="347"/>
        <end position="358"/>
    </location>
</feature>
<evidence type="ECO:0000256" key="2">
    <source>
        <dbReference type="ARBA" id="ARBA00004496"/>
    </source>
</evidence>
<dbReference type="Pfam" id="PF25447">
    <property type="entry name" value="RING_ZNF598"/>
    <property type="match status" value="1"/>
</dbReference>
<evidence type="ECO:0000256" key="3">
    <source>
        <dbReference type="ARBA" id="ARBA00004906"/>
    </source>
</evidence>